<comment type="caution">
    <text evidence="2">The sequence shown here is derived from an EMBL/GenBank/DDBJ whole genome shotgun (WGS) entry which is preliminary data.</text>
</comment>
<sequence>MTTPPRAPSATRSSADHASLTGTGLLLRLMLRRDRLRLGLWVLGIGLMSFYVANAVQAIVADEAELIQMAGIFADPVGRLMTGPAYGMAEPTFERFYAAGYVLFIYLLTALMSIFTVVRHTRGEEQSGRAELLRANVVGRHATLAAALMLVLLANLLAAILVLLGALSGGFAPAGSLLVAGSGSSVGIFFAAAGAVAAQLTESARTASGLAGSLLGLSYLIRMGGDMAAAGGTALSWFSPLGWSQQTAPYVEDRWWPLALLLVLALAGVAWALKLSTRRDLGAGLLPARPGPARARASLGTPVGIAAHGLRSGLRGWGIALVLCGAMFGGYARTMMEAADDLPEQFQQVFTGEDLMLGYLAYMGVFLAIFVAAAGVSGVAHMRREEAHGRAELLLTAPLGRRGWMTAHLTVLLGGLALILLLVGLSTGGAAAAVLREDSGQHFADLLLASLHQGPAVLAVVGMTAAAFGWAPRFTGVVGFSLVGWAAVMTNFGQLLDLPELLHEVNIFSHLAQYPVEPIAWAPVLWLSGLGIGGILLGLLGWQRREINAV</sequence>
<feature type="transmembrane region" description="Helical" evidence="1">
    <location>
        <begin position="210"/>
        <end position="235"/>
    </location>
</feature>
<evidence type="ECO:0000313" key="3">
    <source>
        <dbReference type="Proteomes" id="UP000643525"/>
    </source>
</evidence>
<reference evidence="2 3" key="1">
    <citation type="submission" date="2020-10" db="EMBL/GenBank/DDBJ databases">
        <title>Sequencing the genomes of 1000 actinobacteria strains.</title>
        <authorList>
            <person name="Klenk H.-P."/>
        </authorList>
    </citation>
    <scope>NUCLEOTIDE SEQUENCE [LARGE SCALE GENOMIC DNA]</scope>
    <source>
        <strain evidence="2 3">DSM 15666</strain>
    </source>
</reference>
<feature type="transmembrane region" description="Helical" evidence="1">
    <location>
        <begin position="477"/>
        <end position="496"/>
    </location>
</feature>
<dbReference type="EMBL" id="JADBED010000001">
    <property type="protein sequence ID" value="MBE1525211.1"/>
    <property type="molecule type" value="Genomic_DNA"/>
</dbReference>
<keyword evidence="1" id="KW-1133">Transmembrane helix</keyword>
<dbReference type="Proteomes" id="UP000643525">
    <property type="component" value="Unassembled WGS sequence"/>
</dbReference>
<dbReference type="RefSeq" id="WP_192596106.1">
    <property type="nucleotide sequence ID" value="NZ_BAAALJ010000013.1"/>
</dbReference>
<feature type="transmembrane region" description="Helical" evidence="1">
    <location>
        <begin position="447"/>
        <end position="470"/>
    </location>
</feature>
<feature type="transmembrane region" description="Helical" evidence="1">
    <location>
        <begin position="138"/>
        <end position="164"/>
    </location>
</feature>
<evidence type="ECO:0000256" key="1">
    <source>
        <dbReference type="SAM" id="Phobius"/>
    </source>
</evidence>
<feature type="transmembrane region" description="Helical" evidence="1">
    <location>
        <begin position="38"/>
        <end position="60"/>
    </location>
</feature>
<evidence type="ECO:0000313" key="2">
    <source>
        <dbReference type="EMBL" id="MBE1525211.1"/>
    </source>
</evidence>
<keyword evidence="1" id="KW-0812">Transmembrane</keyword>
<feature type="transmembrane region" description="Helical" evidence="1">
    <location>
        <begin position="255"/>
        <end position="273"/>
    </location>
</feature>
<feature type="transmembrane region" description="Helical" evidence="1">
    <location>
        <begin position="317"/>
        <end position="336"/>
    </location>
</feature>
<feature type="transmembrane region" description="Helical" evidence="1">
    <location>
        <begin position="411"/>
        <end position="435"/>
    </location>
</feature>
<proteinExistence type="predicted"/>
<keyword evidence="3" id="KW-1185">Reference proteome</keyword>
<name>A0ABR9JH01_9MICC</name>
<accession>A0ABR9JH01</accession>
<feature type="transmembrane region" description="Helical" evidence="1">
    <location>
        <begin position="96"/>
        <end position="118"/>
    </location>
</feature>
<gene>
    <name evidence="2" type="ORF">H4W27_002329</name>
</gene>
<keyword evidence="1" id="KW-0472">Membrane</keyword>
<feature type="transmembrane region" description="Helical" evidence="1">
    <location>
        <begin position="519"/>
        <end position="542"/>
    </location>
</feature>
<feature type="transmembrane region" description="Helical" evidence="1">
    <location>
        <begin position="176"/>
        <end position="198"/>
    </location>
</feature>
<feature type="transmembrane region" description="Helical" evidence="1">
    <location>
        <begin position="356"/>
        <end position="380"/>
    </location>
</feature>
<protein>
    <submittedName>
        <fullName evidence="2">ABC-2 type transport system permease protein</fullName>
    </submittedName>
</protein>
<organism evidence="2 3">
    <name type="scientific">Nesterenkonia lutea</name>
    <dbReference type="NCBI Taxonomy" id="272919"/>
    <lineage>
        <taxon>Bacteria</taxon>
        <taxon>Bacillati</taxon>
        <taxon>Actinomycetota</taxon>
        <taxon>Actinomycetes</taxon>
        <taxon>Micrococcales</taxon>
        <taxon>Micrococcaceae</taxon>
        <taxon>Nesterenkonia</taxon>
    </lineage>
</organism>